<dbReference type="Gene3D" id="3.30.710.10">
    <property type="entry name" value="Potassium Channel Kv1.1, Chain A"/>
    <property type="match status" value="1"/>
</dbReference>
<dbReference type="EMBL" id="JAACJN010000080">
    <property type="protein sequence ID" value="KAF5378008.1"/>
    <property type="molecule type" value="Genomic_DNA"/>
</dbReference>
<evidence type="ECO:0008006" key="3">
    <source>
        <dbReference type="Google" id="ProtNLM"/>
    </source>
</evidence>
<protein>
    <recommendedName>
        <fullName evidence="3">BTB domain-containing protein</fullName>
    </recommendedName>
</protein>
<dbReference type="Proteomes" id="UP000518752">
    <property type="component" value="Unassembled WGS sequence"/>
</dbReference>
<name>A0A8H5M220_9AGAR</name>
<comment type="caution">
    <text evidence="1">The sequence shown here is derived from an EMBL/GenBank/DDBJ whole genome shotgun (WGS) entry which is preliminary data.</text>
</comment>
<proteinExistence type="predicted"/>
<evidence type="ECO:0000313" key="1">
    <source>
        <dbReference type="EMBL" id="KAF5378008.1"/>
    </source>
</evidence>
<sequence length="303" mass="33960">MPMLTEPSAVYEIPECEAGETCILLTDIVLRSSDGVRFGAHSKNLAWYSDGFPETDSVQLTKEDVELSEDSEVVMLLLKFMHRQPQPDLSLLSSSLLMRFANAAEKYALYSATGVCKLMVELSVDIHPLEAFLYAHKHGYPSLMDKAGKLAITREPAKFFVCAHNIGDTARRDLAEMETHSLSSKKVWDAFIEFSNWPPIFGAWWRKRAACREAICKVLRSPPPVLHKGGQRHCDGWHPFYENVLINMESAIPSETAFFRVIEDATPLLEGCTHCSIVVKHMKSAILQALAHIHSTPLTSFLV</sequence>
<keyword evidence="2" id="KW-1185">Reference proteome</keyword>
<accession>A0A8H5M220</accession>
<evidence type="ECO:0000313" key="2">
    <source>
        <dbReference type="Proteomes" id="UP000518752"/>
    </source>
</evidence>
<gene>
    <name evidence="1" type="ORF">D9757_009854</name>
</gene>
<dbReference type="OrthoDB" id="3184970at2759"/>
<organism evidence="1 2">
    <name type="scientific">Collybiopsis confluens</name>
    <dbReference type="NCBI Taxonomy" id="2823264"/>
    <lineage>
        <taxon>Eukaryota</taxon>
        <taxon>Fungi</taxon>
        <taxon>Dikarya</taxon>
        <taxon>Basidiomycota</taxon>
        <taxon>Agaricomycotina</taxon>
        <taxon>Agaricomycetes</taxon>
        <taxon>Agaricomycetidae</taxon>
        <taxon>Agaricales</taxon>
        <taxon>Marasmiineae</taxon>
        <taxon>Omphalotaceae</taxon>
        <taxon>Collybiopsis</taxon>
    </lineage>
</organism>
<reference evidence="1 2" key="1">
    <citation type="journal article" date="2020" name="ISME J.">
        <title>Uncovering the hidden diversity of litter-decomposition mechanisms in mushroom-forming fungi.</title>
        <authorList>
            <person name="Floudas D."/>
            <person name="Bentzer J."/>
            <person name="Ahren D."/>
            <person name="Johansson T."/>
            <person name="Persson P."/>
            <person name="Tunlid A."/>
        </authorList>
    </citation>
    <scope>NUCLEOTIDE SEQUENCE [LARGE SCALE GENOMIC DNA]</scope>
    <source>
        <strain evidence="1 2">CBS 406.79</strain>
    </source>
</reference>
<dbReference type="AlphaFoldDB" id="A0A8H5M220"/>
<dbReference type="InterPro" id="IPR011333">
    <property type="entry name" value="SKP1/BTB/POZ_sf"/>
</dbReference>